<feature type="transmembrane region" description="Helical" evidence="1">
    <location>
        <begin position="209"/>
        <end position="228"/>
    </location>
</feature>
<keyword evidence="3" id="KW-1185">Reference proteome</keyword>
<comment type="caution">
    <text evidence="2">The sequence shown here is derived from an EMBL/GenBank/DDBJ whole genome shotgun (WGS) entry which is preliminary data.</text>
</comment>
<sequence>MIFVVFLLFMIKVNFFPPDRYSMVTSLSVSILVGFQLSGLCYMYTQIPALFKNLLFCSQHDKNAEMLLSRFQRQIGLSRGYFLVVLILFIVFIGGSFFEYIGGRPLFAFSMEPTLWSALFDIFNQTIGTLILFLFATMVWFMVNVAFVLDEVSKPEYRENVIVDILCVDRVGGLKRLKSSILKLHAIYTITITLLILSYISPFGVTYEIFVLALLLFISLFFIMRSIGALRKIVRNCMEQQVDNINNKYHELSGKLLDVISKGDLVRDGYEVMAVKLSMDTLYAERERLVHLYSGSRTVDAGLLIQFIGSVVIPIVTFIVKVISGVPT</sequence>
<feature type="transmembrane region" description="Helical" evidence="1">
    <location>
        <begin position="303"/>
        <end position="323"/>
    </location>
</feature>
<dbReference type="EMBL" id="JXOJ01000004">
    <property type="protein sequence ID" value="KLK87706.1"/>
    <property type="molecule type" value="Genomic_DNA"/>
</dbReference>
<gene>
    <name evidence="2" type="ORF">SZ63_08740</name>
</gene>
<proteinExistence type="predicted"/>
<keyword evidence="1" id="KW-1133">Transmembrane helix</keyword>
<reference evidence="2 3" key="1">
    <citation type="journal article" date="2015" name="Int. J. Syst. Evol. Microbiol.">
        <title>Methanoculleus sediminis sp. nov., a methanogen from sediments near a submarine mud volcano.</title>
        <authorList>
            <person name="Chen S.C."/>
            <person name="Chen M.F."/>
            <person name="Lai M.C."/>
            <person name="Weng C.Y."/>
            <person name="Wu S.Y."/>
            <person name="Lin S."/>
            <person name="Yang T.F."/>
            <person name="Chen P.C."/>
        </authorList>
    </citation>
    <scope>NUCLEOTIDE SEQUENCE [LARGE SCALE GENOMIC DNA]</scope>
    <source>
        <strain evidence="2 3">S3Fa</strain>
    </source>
</reference>
<feature type="transmembrane region" description="Helical" evidence="1">
    <location>
        <begin position="25"/>
        <end position="45"/>
    </location>
</feature>
<evidence type="ECO:0000256" key="1">
    <source>
        <dbReference type="SAM" id="Phobius"/>
    </source>
</evidence>
<feature type="transmembrane region" description="Helical" evidence="1">
    <location>
        <begin position="184"/>
        <end position="203"/>
    </location>
</feature>
<dbReference type="AlphaFoldDB" id="A0A0H1QYM3"/>
<feature type="transmembrane region" description="Helical" evidence="1">
    <location>
        <begin position="80"/>
        <end position="102"/>
    </location>
</feature>
<name>A0A0H1QYM3_9EURY</name>
<organism evidence="2 3">
    <name type="scientific">Methanoculleus sediminis</name>
    <dbReference type="NCBI Taxonomy" id="1550566"/>
    <lineage>
        <taxon>Archaea</taxon>
        <taxon>Methanobacteriati</taxon>
        <taxon>Methanobacteriota</taxon>
        <taxon>Stenosarchaea group</taxon>
        <taxon>Methanomicrobia</taxon>
        <taxon>Methanomicrobiales</taxon>
        <taxon>Methanomicrobiaceae</taxon>
        <taxon>Methanoculleus</taxon>
    </lineage>
</organism>
<dbReference type="Proteomes" id="UP000035301">
    <property type="component" value="Unassembled WGS sequence"/>
</dbReference>
<protein>
    <submittedName>
        <fullName evidence="2">Uncharacterized protein</fullName>
    </submittedName>
</protein>
<evidence type="ECO:0000313" key="2">
    <source>
        <dbReference type="EMBL" id="KLK87706.1"/>
    </source>
</evidence>
<accession>A0A0H1QYM3</accession>
<feature type="transmembrane region" description="Helical" evidence="1">
    <location>
        <begin position="122"/>
        <end position="149"/>
    </location>
</feature>
<dbReference type="PATRIC" id="fig|1550566.3.peg.1900"/>
<evidence type="ECO:0000313" key="3">
    <source>
        <dbReference type="Proteomes" id="UP000035301"/>
    </source>
</evidence>
<keyword evidence="1" id="KW-0472">Membrane</keyword>
<keyword evidence="1" id="KW-0812">Transmembrane</keyword>